<reference evidence="2" key="1">
    <citation type="journal article" date="2023" name="Science">
        <title>Genome structures resolve the early diversification of teleost fishes.</title>
        <authorList>
            <person name="Parey E."/>
            <person name="Louis A."/>
            <person name="Montfort J."/>
            <person name="Bouchez O."/>
            <person name="Roques C."/>
            <person name="Iampietro C."/>
            <person name="Lluch J."/>
            <person name="Castinel A."/>
            <person name="Donnadieu C."/>
            <person name="Desvignes T."/>
            <person name="Floi Bucao C."/>
            <person name="Jouanno E."/>
            <person name="Wen M."/>
            <person name="Mejri S."/>
            <person name="Dirks R."/>
            <person name="Jansen H."/>
            <person name="Henkel C."/>
            <person name="Chen W.J."/>
            <person name="Zahm M."/>
            <person name="Cabau C."/>
            <person name="Klopp C."/>
            <person name="Thompson A.W."/>
            <person name="Robinson-Rechavi M."/>
            <person name="Braasch I."/>
            <person name="Lecointre G."/>
            <person name="Bobe J."/>
            <person name="Postlethwait J.H."/>
            <person name="Berthelot C."/>
            <person name="Roest Crollius H."/>
            <person name="Guiguen Y."/>
        </authorList>
    </citation>
    <scope>NUCLEOTIDE SEQUENCE</scope>
    <source>
        <strain evidence="2">NC1722</strain>
    </source>
</reference>
<dbReference type="Proteomes" id="UP001221898">
    <property type="component" value="Unassembled WGS sequence"/>
</dbReference>
<evidence type="ECO:0000256" key="1">
    <source>
        <dbReference type="SAM" id="MobiDB-lite"/>
    </source>
</evidence>
<proteinExistence type="predicted"/>
<dbReference type="EMBL" id="JAINUG010000033">
    <property type="protein sequence ID" value="KAJ8408882.1"/>
    <property type="molecule type" value="Genomic_DNA"/>
</dbReference>
<evidence type="ECO:0000313" key="3">
    <source>
        <dbReference type="Proteomes" id="UP001221898"/>
    </source>
</evidence>
<accession>A0AAD7WTP5</accession>
<feature type="compositionally biased region" description="Basic and acidic residues" evidence="1">
    <location>
        <begin position="96"/>
        <end position="107"/>
    </location>
</feature>
<evidence type="ECO:0000313" key="2">
    <source>
        <dbReference type="EMBL" id="KAJ8408882.1"/>
    </source>
</evidence>
<keyword evidence="3" id="KW-1185">Reference proteome</keyword>
<dbReference type="AlphaFoldDB" id="A0AAD7WTP5"/>
<gene>
    <name evidence="2" type="ORF">AAFF_G00247000</name>
</gene>
<comment type="caution">
    <text evidence="2">The sequence shown here is derived from an EMBL/GenBank/DDBJ whole genome shotgun (WGS) entry which is preliminary data.</text>
</comment>
<name>A0AAD7WTP5_9TELE</name>
<sequence>MVRARIQHSQCRPALVAIPGGDVAQGAGVRTALPRAGCWQEHVTHIARASGRVNGRLCSGASECDISGQDGQTLFSISPLTSSSQGESDGGGEGAGSRKTEKRAIVG</sequence>
<organism evidence="2 3">
    <name type="scientific">Aldrovandia affinis</name>
    <dbReference type="NCBI Taxonomy" id="143900"/>
    <lineage>
        <taxon>Eukaryota</taxon>
        <taxon>Metazoa</taxon>
        <taxon>Chordata</taxon>
        <taxon>Craniata</taxon>
        <taxon>Vertebrata</taxon>
        <taxon>Euteleostomi</taxon>
        <taxon>Actinopterygii</taxon>
        <taxon>Neopterygii</taxon>
        <taxon>Teleostei</taxon>
        <taxon>Notacanthiformes</taxon>
        <taxon>Halosauridae</taxon>
        <taxon>Aldrovandia</taxon>
    </lineage>
</organism>
<feature type="region of interest" description="Disordered" evidence="1">
    <location>
        <begin position="75"/>
        <end position="107"/>
    </location>
</feature>
<protein>
    <submittedName>
        <fullName evidence="2">Uncharacterized protein</fullName>
    </submittedName>
</protein>